<evidence type="ECO:0000313" key="8">
    <source>
        <dbReference type="Proteomes" id="UP000631421"/>
    </source>
</evidence>
<keyword evidence="3 5" id="KW-1133">Transmembrane helix</keyword>
<evidence type="ECO:0000256" key="4">
    <source>
        <dbReference type="ARBA" id="ARBA00023136"/>
    </source>
</evidence>
<comment type="subcellular location">
    <subcellularLocation>
        <location evidence="1">Membrane</location>
        <topology evidence="1">Single-pass membrane protein</topology>
    </subcellularLocation>
</comment>
<evidence type="ECO:0000256" key="2">
    <source>
        <dbReference type="ARBA" id="ARBA00022692"/>
    </source>
</evidence>
<dbReference type="Pfam" id="PF04357">
    <property type="entry name" value="TamB"/>
    <property type="match status" value="1"/>
</dbReference>
<dbReference type="InterPro" id="IPR053022">
    <property type="entry name" value="Chloroplast_translocon_comp"/>
</dbReference>
<evidence type="ECO:0000256" key="5">
    <source>
        <dbReference type="SAM" id="Phobius"/>
    </source>
</evidence>
<evidence type="ECO:0000256" key="3">
    <source>
        <dbReference type="ARBA" id="ARBA00022989"/>
    </source>
</evidence>
<sequence length="1715" mass="184257">MGQAQLPPQQPTKSTLTQILGRVGVIGAIALTATTLGGFWYGRYFINEQLSPLLQTELAKALKRPLQLGEVERFSFSSVRFGKSLVPPTAQESNFLAVDALEVKVDLWSYLTRRQLGLDAIAEKPQVFLKQDVSGMLQLPKITKPAPDQDAGFVDLRTLRFDNAQVTIQTIAKGELVSLSQVQINSKWQITDPNNQSLQMNGQGRVTLPNLAAIAAPPSPEQLALAIANAEALPDGNKGKVSFNVDWDLTNGQGTVDLRSNNLEVAAVQGFAINAPVTVEQGEINAEAKIGVIAGRELPTVALTAELFSGAVKSPQLPKPITNIAGQFSFDGNTATLKDFVAEYDFLKAAIAGTFSEKTGFNISFANTTIDLAKGAESFNLKLPVAIAGQVDLGGKLTGLLSKPSLTLNLNAPKPISIDRVNIDRLLATVQLQDANTIRIKKVQAASTGATLTGEGQIRLPQKDQPAEILFNSSLVGVVEDFAALYNAKLPITIGQVITNVQVAGSLEDPQILAQVNAPNAQYPAQGEVSIANGLATIRNTKVKFPIGEVGLTGTYNLADGAWKSQLNSNGIPLSAFLLNQKGFIQGLINLRSDRGSFKLSDITADASLSLPQGLTELPDAIAANLTWDGRNLLVPSLEVGNYLTANGKIDLAYDQNQLPSGIAALNLDLVSQNVSIDRLASLSSVIPAKATGLLNFRGNLAGAIDQLKIAGALQLENVDLASLGSGLAKQGITMPSRGKLNFDGAIAGAVTSPQLTGKLQVANVRINQIELDNATFNGSMNAVNSVIQATGKLALAGLRLDRNAFAQGSSIAKNPFDIDRLTGTLDFNSNQGLNLDLRRNDSITSDRLIAQLDAAFRPVNLDLKIGKITAIAKRLENNPNRLNVNVDHLPLALITSIAGQNDVGGQLSSRLVVDIDQSPKAIGQITIDSPRFGRVVGEKAIAQISYANGILDIKDGNLNIRKADFSNDYKFRFTYDPNAENQLVGNVKITKGKVQDILATLQWSNVVDITQGISLAANQASDLKPLEAIALLGEPLYKQLQYLAQLSKRQEQQEIVESARNFDLPPLTTFYGDIEGDLGFRFSQRRGFRFNFDLVGKNFSYNKYDIADVQLKGGYGNGVFRLANANFQSGESYGRITDARIRVTTDPNPLLRFREQSGKVELKDFPIESIRFLPFFRKNAFENIKGKVNGSLAIAGTNVLDLKIDGDLNLTNGSYNDQPIERVAVKFNYAALNVNFDVNMNLAEGAVLAAGNVGVFGNFKVKLDVKDGGIALINAINPTLNWISGKGAININADGTFRDPKIAGKVVLDNAQIEVLGLPGKFTEVTGAIDFTRDRLFSEITSKFSDGNLQINGFLPISNTRLFTQESPEYQKALAINADKLKLNIRDISSDNFNSRVIVRGSLFEPILTGEVLLGEGRFVIGNDAAAESQGANASPTTDIAFDRLAVKLQNMQVTRFPIFNFLGEGTLVFNGTLQRPEPEGRIKISRGQFNAISARFRLDRAYENFVEFRPSQGFNPNLNVRVSGAVAEVTRVPINSNRPNDLFSPNEVPVSNLGAQKTLRVQASVTGTALAPDIRLSSSPPRSQAEIVTLIGGGVLQQQGGSDPASALASFAGGTVLNFLQDAIGDALNLAEFNLSPVTTNSEGTSTGTLGLSAEAAIDVSNSFSVALQRIINDSTQPTNFAVRYRVDPNVLLRGSYSSNGQTGISVEYENRF</sequence>
<dbReference type="PANTHER" id="PTHR34457:SF3">
    <property type="entry name" value="PROTEIN TIC236, CHLOROPLASTIC"/>
    <property type="match status" value="1"/>
</dbReference>
<keyword evidence="2 5" id="KW-0812">Transmembrane</keyword>
<feature type="transmembrane region" description="Helical" evidence="5">
    <location>
        <begin position="20"/>
        <end position="41"/>
    </location>
</feature>
<proteinExistence type="predicted"/>
<evidence type="ECO:0000256" key="1">
    <source>
        <dbReference type="ARBA" id="ARBA00004167"/>
    </source>
</evidence>
<protein>
    <submittedName>
        <fullName evidence="7">Translocation/assembly module TamB domain-containing protein</fullName>
    </submittedName>
</protein>
<dbReference type="GO" id="GO:0005886">
    <property type="term" value="C:plasma membrane"/>
    <property type="evidence" value="ECO:0007669"/>
    <property type="project" value="InterPro"/>
</dbReference>
<reference evidence="7" key="1">
    <citation type="journal article" date="2015" name="ISME J.">
        <title>Draft Genome Sequence of Streptomyces incarnatus NRRL8089, which Produces the Nucleoside Antibiotic Sinefungin.</title>
        <authorList>
            <person name="Oshima K."/>
            <person name="Hattori M."/>
            <person name="Shimizu H."/>
            <person name="Fukuda K."/>
            <person name="Nemoto M."/>
            <person name="Inagaki K."/>
            <person name="Tamura T."/>
        </authorList>
    </citation>
    <scope>NUCLEOTIDE SEQUENCE</scope>
    <source>
        <strain evidence="7">FACHB-1277</strain>
    </source>
</reference>
<evidence type="ECO:0000313" key="7">
    <source>
        <dbReference type="EMBL" id="MBD2150735.1"/>
    </source>
</evidence>
<comment type="caution">
    <text evidence="7">The sequence shown here is derived from an EMBL/GenBank/DDBJ whole genome shotgun (WGS) entry which is preliminary data.</text>
</comment>
<dbReference type="Proteomes" id="UP000631421">
    <property type="component" value="Unassembled WGS sequence"/>
</dbReference>
<dbReference type="PANTHER" id="PTHR34457">
    <property type="entry name" value="EMBRYO DEFECTIVE 2410"/>
    <property type="match status" value="1"/>
</dbReference>
<accession>A0A926UT03</accession>
<dbReference type="RefSeq" id="WP_190351099.1">
    <property type="nucleotide sequence ID" value="NZ_JACJPY010000032.1"/>
</dbReference>
<dbReference type="GO" id="GO:0009306">
    <property type="term" value="P:protein secretion"/>
    <property type="evidence" value="ECO:0007669"/>
    <property type="project" value="InterPro"/>
</dbReference>
<keyword evidence="8" id="KW-1185">Reference proteome</keyword>
<dbReference type="InterPro" id="IPR007452">
    <property type="entry name" value="TamB_C"/>
</dbReference>
<dbReference type="EMBL" id="JACJPY010000032">
    <property type="protein sequence ID" value="MBD2150735.1"/>
    <property type="molecule type" value="Genomic_DNA"/>
</dbReference>
<organism evidence="7 8">
    <name type="scientific">Pseudanabaena cinerea FACHB-1277</name>
    <dbReference type="NCBI Taxonomy" id="2949581"/>
    <lineage>
        <taxon>Bacteria</taxon>
        <taxon>Bacillati</taxon>
        <taxon>Cyanobacteriota</taxon>
        <taxon>Cyanophyceae</taxon>
        <taxon>Pseudanabaenales</taxon>
        <taxon>Pseudanabaenaceae</taxon>
        <taxon>Pseudanabaena</taxon>
        <taxon>Pseudanabaena cinerea</taxon>
    </lineage>
</organism>
<reference evidence="7" key="2">
    <citation type="submission" date="2020-08" db="EMBL/GenBank/DDBJ databases">
        <authorList>
            <person name="Chen M."/>
            <person name="Teng W."/>
            <person name="Zhao L."/>
            <person name="Hu C."/>
            <person name="Zhou Y."/>
            <person name="Han B."/>
            <person name="Song L."/>
            <person name="Shu W."/>
        </authorList>
    </citation>
    <scope>NUCLEOTIDE SEQUENCE</scope>
    <source>
        <strain evidence="7">FACHB-1277</strain>
    </source>
</reference>
<keyword evidence="4 5" id="KW-0472">Membrane</keyword>
<evidence type="ECO:0000259" key="6">
    <source>
        <dbReference type="Pfam" id="PF04357"/>
    </source>
</evidence>
<name>A0A926UT03_9CYAN</name>
<gene>
    <name evidence="7" type="ORF">H6F44_11480</name>
</gene>
<feature type="domain" description="Translocation and assembly module TamB C-terminal" evidence="6">
    <location>
        <begin position="1342"/>
        <end position="1715"/>
    </location>
</feature>